<gene>
    <name evidence="1" type="ORF">B0J12DRAFT_743072</name>
</gene>
<name>A0ABQ8G2N1_9PEZI</name>
<dbReference type="EMBL" id="JAGTJR010000024">
    <property type="protein sequence ID" value="KAH7042823.1"/>
    <property type="molecule type" value="Genomic_DNA"/>
</dbReference>
<comment type="caution">
    <text evidence="1">The sequence shown here is derived from an EMBL/GenBank/DDBJ whole genome shotgun (WGS) entry which is preliminary data.</text>
</comment>
<proteinExistence type="predicted"/>
<sequence length="177" mass="19715">MALNYEPWYGDLPGYPENAGDGGICTCFVAIMCAVQEAHSDSGEKESVCYKLRLNRDSLSIMKDFLACKHEHDPSLIVLAHVLLYKVTATFVKAVSMPCDRIFHFGSRTIEGPDVEALRRKITSIGIQKVKSMLKQLSRMTKGWKVEGRENIYGPVCAFIQSSVRKQADSLLKRVGG</sequence>
<dbReference type="Proteomes" id="UP000774617">
    <property type="component" value="Unassembled WGS sequence"/>
</dbReference>
<protein>
    <submittedName>
        <fullName evidence="1">Uncharacterized protein</fullName>
    </submittedName>
</protein>
<keyword evidence="2" id="KW-1185">Reference proteome</keyword>
<evidence type="ECO:0000313" key="1">
    <source>
        <dbReference type="EMBL" id="KAH7042823.1"/>
    </source>
</evidence>
<organism evidence="1 2">
    <name type="scientific">Macrophomina phaseolina</name>
    <dbReference type="NCBI Taxonomy" id="35725"/>
    <lineage>
        <taxon>Eukaryota</taxon>
        <taxon>Fungi</taxon>
        <taxon>Dikarya</taxon>
        <taxon>Ascomycota</taxon>
        <taxon>Pezizomycotina</taxon>
        <taxon>Dothideomycetes</taxon>
        <taxon>Dothideomycetes incertae sedis</taxon>
        <taxon>Botryosphaeriales</taxon>
        <taxon>Botryosphaeriaceae</taxon>
        <taxon>Macrophomina</taxon>
    </lineage>
</organism>
<evidence type="ECO:0000313" key="2">
    <source>
        <dbReference type="Proteomes" id="UP000774617"/>
    </source>
</evidence>
<accession>A0ABQ8G2N1</accession>
<reference evidence="1 2" key="1">
    <citation type="journal article" date="2021" name="Nat. Commun.">
        <title>Genetic determinants of endophytism in the Arabidopsis root mycobiome.</title>
        <authorList>
            <person name="Mesny F."/>
            <person name="Miyauchi S."/>
            <person name="Thiergart T."/>
            <person name="Pickel B."/>
            <person name="Atanasova L."/>
            <person name="Karlsson M."/>
            <person name="Huettel B."/>
            <person name="Barry K.W."/>
            <person name="Haridas S."/>
            <person name="Chen C."/>
            <person name="Bauer D."/>
            <person name="Andreopoulos W."/>
            <person name="Pangilinan J."/>
            <person name="LaButti K."/>
            <person name="Riley R."/>
            <person name="Lipzen A."/>
            <person name="Clum A."/>
            <person name="Drula E."/>
            <person name="Henrissat B."/>
            <person name="Kohler A."/>
            <person name="Grigoriev I.V."/>
            <person name="Martin F.M."/>
            <person name="Hacquard S."/>
        </authorList>
    </citation>
    <scope>NUCLEOTIDE SEQUENCE [LARGE SCALE GENOMIC DNA]</scope>
    <source>
        <strain evidence="1 2">MPI-SDFR-AT-0080</strain>
    </source>
</reference>